<comment type="caution">
    <text evidence="1">The sequence shown here is derived from an EMBL/GenBank/DDBJ whole genome shotgun (WGS) entry which is preliminary data.</text>
</comment>
<name>A0ACB8DHG6_DERSI</name>
<evidence type="ECO:0000313" key="1">
    <source>
        <dbReference type="EMBL" id="KAH7970147.1"/>
    </source>
</evidence>
<sequence length="419" mass="46047">MTSRSDRCSSDFRRDTGGNSVSTLCFKSAASGNMRRFDGFHEQRRVPYDSRYCEPYQPYACPPYDKYLRPYSPSNANRSHWKDSGGTWCIADSAPANVNSGLLPTPLRYTDLFPHNLDSEPFDTSGETERLMKIHFLAEEIVAREAAVVSNRDAVSTVVGCGSYSTTEPTNPAKPSAPFPSVASLSLKNLAESSLMPLAEAADNSIRVTVQKAASSSAAATSAETSKQLPTEPAETSLPTPDGPSTVAENSNGSPGGRCSSAAAYSSQTGGRRKKAIPRKSPSVDDPSFKGAVVHMRLQMVNGMAKLKMEHYYNNMQRRGVLRPDYAEISESEDDFEYARKEDVEQQDKQCASCATKLTPLWRDAEDGTPLCNACGIRYKKYKVRCTRCWHIPRKNDNTRSDCKECGGTLRFVVRKSCG</sequence>
<protein>
    <submittedName>
        <fullName evidence="1">Uncharacterized protein</fullName>
    </submittedName>
</protein>
<reference evidence="1" key="1">
    <citation type="submission" date="2020-05" db="EMBL/GenBank/DDBJ databases">
        <title>Large-scale comparative analyses of tick genomes elucidate their genetic diversity and vector capacities.</title>
        <authorList>
            <person name="Jia N."/>
            <person name="Wang J."/>
            <person name="Shi W."/>
            <person name="Du L."/>
            <person name="Sun Y."/>
            <person name="Zhan W."/>
            <person name="Jiang J."/>
            <person name="Wang Q."/>
            <person name="Zhang B."/>
            <person name="Ji P."/>
            <person name="Sakyi L.B."/>
            <person name="Cui X."/>
            <person name="Yuan T."/>
            <person name="Jiang B."/>
            <person name="Yang W."/>
            <person name="Lam T.T.-Y."/>
            <person name="Chang Q."/>
            <person name="Ding S."/>
            <person name="Wang X."/>
            <person name="Zhu J."/>
            <person name="Ruan X."/>
            <person name="Zhao L."/>
            <person name="Wei J."/>
            <person name="Que T."/>
            <person name="Du C."/>
            <person name="Cheng J."/>
            <person name="Dai P."/>
            <person name="Han X."/>
            <person name="Huang E."/>
            <person name="Gao Y."/>
            <person name="Liu J."/>
            <person name="Shao H."/>
            <person name="Ye R."/>
            <person name="Li L."/>
            <person name="Wei W."/>
            <person name="Wang X."/>
            <person name="Wang C."/>
            <person name="Yang T."/>
            <person name="Huo Q."/>
            <person name="Li W."/>
            <person name="Guo W."/>
            <person name="Chen H."/>
            <person name="Zhou L."/>
            <person name="Ni X."/>
            <person name="Tian J."/>
            <person name="Zhou Y."/>
            <person name="Sheng Y."/>
            <person name="Liu T."/>
            <person name="Pan Y."/>
            <person name="Xia L."/>
            <person name="Li J."/>
            <person name="Zhao F."/>
            <person name="Cao W."/>
        </authorList>
    </citation>
    <scope>NUCLEOTIDE SEQUENCE</scope>
    <source>
        <strain evidence="1">Dsil-2018</strain>
    </source>
</reference>
<organism evidence="1 2">
    <name type="scientific">Dermacentor silvarum</name>
    <name type="common">Tick</name>
    <dbReference type="NCBI Taxonomy" id="543639"/>
    <lineage>
        <taxon>Eukaryota</taxon>
        <taxon>Metazoa</taxon>
        <taxon>Ecdysozoa</taxon>
        <taxon>Arthropoda</taxon>
        <taxon>Chelicerata</taxon>
        <taxon>Arachnida</taxon>
        <taxon>Acari</taxon>
        <taxon>Parasitiformes</taxon>
        <taxon>Ixodida</taxon>
        <taxon>Ixodoidea</taxon>
        <taxon>Ixodidae</taxon>
        <taxon>Rhipicephalinae</taxon>
        <taxon>Dermacentor</taxon>
    </lineage>
</organism>
<gene>
    <name evidence="1" type="ORF">HPB49_000176</name>
</gene>
<dbReference type="EMBL" id="CM023480">
    <property type="protein sequence ID" value="KAH7970147.1"/>
    <property type="molecule type" value="Genomic_DNA"/>
</dbReference>
<accession>A0ACB8DHG6</accession>
<proteinExistence type="predicted"/>
<evidence type="ECO:0000313" key="2">
    <source>
        <dbReference type="Proteomes" id="UP000821865"/>
    </source>
</evidence>
<dbReference type="Proteomes" id="UP000821865">
    <property type="component" value="Chromosome 11"/>
</dbReference>
<keyword evidence="2" id="KW-1185">Reference proteome</keyword>